<gene>
    <name evidence="3" type="ORF">DUE52_15305</name>
</gene>
<comment type="caution">
    <text evidence="3">The sequence shown here is derived from an EMBL/GenBank/DDBJ whole genome shotgun (WGS) entry which is preliminary data.</text>
</comment>
<dbReference type="Pfam" id="PF00534">
    <property type="entry name" value="Glycos_transf_1"/>
    <property type="match status" value="1"/>
</dbReference>
<name>A0A368JPC0_9BACT</name>
<organism evidence="3 4">
    <name type="scientific">Larkinella punicea</name>
    <dbReference type="NCBI Taxonomy" id="2315727"/>
    <lineage>
        <taxon>Bacteria</taxon>
        <taxon>Pseudomonadati</taxon>
        <taxon>Bacteroidota</taxon>
        <taxon>Cytophagia</taxon>
        <taxon>Cytophagales</taxon>
        <taxon>Spirosomataceae</taxon>
        <taxon>Larkinella</taxon>
    </lineage>
</organism>
<keyword evidence="3" id="KW-0808">Transferase</keyword>
<dbReference type="InterPro" id="IPR028098">
    <property type="entry name" value="Glyco_trans_4-like_N"/>
</dbReference>
<evidence type="ECO:0000313" key="3">
    <source>
        <dbReference type="EMBL" id="RCR68846.1"/>
    </source>
</evidence>
<feature type="domain" description="Glycosyl transferase family 1" evidence="1">
    <location>
        <begin position="218"/>
        <end position="387"/>
    </location>
</feature>
<feature type="domain" description="Glycosyltransferase subfamily 4-like N-terminal" evidence="2">
    <location>
        <begin position="16"/>
        <end position="203"/>
    </location>
</feature>
<dbReference type="InterPro" id="IPR001296">
    <property type="entry name" value="Glyco_trans_1"/>
</dbReference>
<dbReference type="Gene3D" id="3.40.50.2000">
    <property type="entry name" value="Glycogen Phosphorylase B"/>
    <property type="match status" value="2"/>
</dbReference>
<dbReference type="CDD" id="cd03794">
    <property type="entry name" value="GT4_WbuB-like"/>
    <property type="match status" value="1"/>
</dbReference>
<dbReference type="Proteomes" id="UP000253383">
    <property type="component" value="Unassembled WGS sequence"/>
</dbReference>
<dbReference type="EMBL" id="QOWE01000011">
    <property type="protein sequence ID" value="RCR68846.1"/>
    <property type="molecule type" value="Genomic_DNA"/>
</dbReference>
<reference evidence="3 4" key="1">
    <citation type="submission" date="2018-07" db="EMBL/GenBank/DDBJ databases">
        <title>Genome analysis of Larkinella rosea.</title>
        <authorList>
            <person name="Zhou Z."/>
            <person name="Wang G."/>
        </authorList>
    </citation>
    <scope>NUCLEOTIDE SEQUENCE [LARGE SCALE GENOMIC DNA]</scope>
    <source>
        <strain evidence="4">zzj9</strain>
    </source>
</reference>
<dbReference type="PANTHER" id="PTHR12526:SF633">
    <property type="entry name" value="COLANIC ACID BIOSYNTHESIS GLYCOSYL TRANSFERASE WCAI-RELATED"/>
    <property type="match status" value="1"/>
</dbReference>
<dbReference type="SUPFAM" id="SSF53756">
    <property type="entry name" value="UDP-Glycosyltransferase/glycogen phosphorylase"/>
    <property type="match status" value="1"/>
</dbReference>
<dbReference type="PANTHER" id="PTHR12526">
    <property type="entry name" value="GLYCOSYLTRANSFERASE"/>
    <property type="match status" value="1"/>
</dbReference>
<dbReference type="GO" id="GO:0016757">
    <property type="term" value="F:glycosyltransferase activity"/>
    <property type="evidence" value="ECO:0007669"/>
    <property type="project" value="InterPro"/>
</dbReference>
<evidence type="ECO:0000313" key="4">
    <source>
        <dbReference type="Proteomes" id="UP000253383"/>
    </source>
</evidence>
<evidence type="ECO:0000259" key="2">
    <source>
        <dbReference type="Pfam" id="PF13579"/>
    </source>
</evidence>
<proteinExistence type="predicted"/>
<dbReference type="NCBIfam" id="NF007640">
    <property type="entry name" value="PRK10307.1"/>
    <property type="match status" value="1"/>
</dbReference>
<evidence type="ECO:0000259" key="1">
    <source>
        <dbReference type="Pfam" id="PF00534"/>
    </source>
</evidence>
<dbReference type="AlphaFoldDB" id="A0A368JPC0"/>
<keyword evidence="4" id="KW-1185">Reference proteome</keyword>
<dbReference type="OrthoDB" id="9811902at2"/>
<protein>
    <submittedName>
        <fullName evidence="3">Colanic acid biosynthesis glycosyltransferase WcaI</fullName>
    </submittedName>
</protein>
<dbReference type="Pfam" id="PF13579">
    <property type="entry name" value="Glyco_trans_4_4"/>
    <property type="match status" value="1"/>
</dbReference>
<dbReference type="RefSeq" id="WP_114406896.1">
    <property type="nucleotide sequence ID" value="NZ_QOWE01000011.1"/>
</dbReference>
<accession>A0A368JPC0</accession>
<sequence>MRILIYGINYSPELIGIGKYTGEMGAWLAQQNQEVDVITAMPYYPEWAVQASHKRKGWHTERIAGVRVHRCPLYVPREVTALKRILHEFSFVLSSLFFWLRIFFTKRYDVVICVAPPFHLGLVPTIYSQIRRVPLWCHIQDLQIDMAKELDMIKNRHFLQTMFRVESHILKQSRVVSTISEGMVRKVALKKGIQSECVLFPNWVDGAYIKPLPPTQSLRAELGLLPSDKVVLYSGNLGEKQGLEIIIQAARAFVSQPDVKFLFFGTGGGQGKLETLVREYALTNVKFYPLQPYEKLSALLATADIHLVLQKKSASDLVLPSKLTGILAAGGFALVSAVPGTTLHDVVQHHRMGVLIEPESAEALKDAIDKALLSDLTAFRRNARTYAETYLNKEKTLRDFMRELLKIGDPSCKASPVFPETALAEDVFKARFASEETDIEKEGIAR</sequence>